<gene>
    <name evidence="1" type="ORF">JBS370_LOCUS21220</name>
</gene>
<sequence length="281" mass="30348">MNTYGYIYNNSFNASDPAANIIAWNDEGGGSSQFVLNIFIDTATTYILVVTTYNANIEGAFSIIGFGPGSVTFSPIDVSRPFSIIATGLESVSFSPIGTSVLVSLLGTNEIIYGIHNTTVGGDSTPSTVGQSRGNYLPNGEPKKACDNDTSTTYLNFGNCDEYEKMAYCGLKTGLYMTPERGTSIIVGLQFCTGNDFPDRDPIRITLEGTNEPANQLTLGSSWTLIYDGSSGLDYDPGRATCGEKELFSNSVEYTSYRILVTEKRGADNSVQYSELRLFGF</sequence>
<proteinExistence type="predicted"/>
<dbReference type="EMBL" id="CAJOBD010002780">
    <property type="protein sequence ID" value="CAF3907605.1"/>
    <property type="molecule type" value="Genomic_DNA"/>
</dbReference>
<comment type="caution">
    <text evidence="1">The sequence shown here is derived from an EMBL/GenBank/DDBJ whole genome shotgun (WGS) entry which is preliminary data.</text>
</comment>
<evidence type="ECO:0000313" key="1">
    <source>
        <dbReference type="EMBL" id="CAF3907605.1"/>
    </source>
</evidence>
<organism evidence="1 2">
    <name type="scientific">Rotaria sordida</name>
    <dbReference type="NCBI Taxonomy" id="392033"/>
    <lineage>
        <taxon>Eukaryota</taxon>
        <taxon>Metazoa</taxon>
        <taxon>Spiralia</taxon>
        <taxon>Gnathifera</taxon>
        <taxon>Rotifera</taxon>
        <taxon>Eurotatoria</taxon>
        <taxon>Bdelloidea</taxon>
        <taxon>Philodinida</taxon>
        <taxon>Philodinidae</taxon>
        <taxon>Rotaria</taxon>
    </lineage>
</organism>
<dbReference type="Proteomes" id="UP000663836">
    <property type="component" value="Unassembled WGS sequence"/>
</dbReference>
<accession>A0A819HYU3</accession>
<evidence type="ECO:0000313" key="2">
    <source>
        <dbReference type="Proteomes" id="UP000663836"/>
    </source>
</evidence>
<dbReference type="Gene3D" id="2.60.120.260">
    <property type="entry name" value="Galactose-binding domain-like"/>
    <property type="match status" value="1"/>
</dbReference>
<dbReference type="AlphaFoldDB" id="A0A819HYU3"/>
<protein>
    <submittedName>
        <fullName evidence="1">Uncharacterized protein</fullName>
    </submittedName>
</protein>
<reference evidence="1" key="1">
    <citation type="submission" date="2021-02" db="EMBL/GenBank/DDBJ databases">
        <authorList>
            <person name="Nowell W R."/>
        </authorList>
    </citation>
    <scope>NUCLEOTIDE SEQUENCE</scope>
</reference>
<name>A0A819HYU3_9BILA</name>